<dbReference type="AlphaFoldDB" id="A0A090SSE2"/>
<dbReference type="PANTHER" id="PTHR30572:SF4">
    <property type="entry name" value="ABC TRANSPORTER PERMEASE YTRF"/>
    <property type="match status" value="1"/>
</dbReference>
<dbReference type="STRING" id="990268.JCM19235_2977"/>
<feature type="transmembrane region" description="Helical" evidence="7">
    <location>
        <begin position="250"/>
        <end position="278"/>
    </location>
</feature>
<feature type="transmembrane region" description="Helical" evidence="7">
    <location>
        <begin position="302"/>
        <end position="328"/>
    </location>
</feature>
<gene>
    <name evidence="10" type="ORF">JCM19235_2977</name>
</gene>
<protein>
    <submittedName>
        <fullName evidence="10">Macrolide export ATP-binding/permease protein MacB</fullName>
    </submittedName>
</protein>
<evidence type="ECO:0000256" key="5">
    <source>
        <dbReference type="ARBA" id="ARBA00023136"/>
    </source>
</evidence>
<organism evidence="10 11">
    <name type="scientific">Vibrio maritimus</name>
    <dbReference type="NCBI Taxonomy" id="990268"/>
    <lineage>
        <taxon>Bacteria</taxon>
        <taxon>Pseudomonadati</taxon>
        <taxon>Pseudomonadota</taxon>
        <taxon>Gammaproteobacteria</taxon>
        <taxon>Vibrionales</taxon>
        <taxon>Vibrionaceae</taxon>
        <taxon>Vibrio</taxon>
    </lineage>
</organism>
<comment type="subcellular location">
    <subcellularLocation>
        <location evidence="1">Cell membrane</location>
        <topology evidence="1">Multi-pass membrane protein</topology>
    </subcellularLocation>
</comment>
<feature type="domain" description="MacB-like periplasmic core" evidence="9">
    <location>
        <begin position="2"/>
        <end position="216"/>
    </location>
</feature>
<dbReference type="PANTHER" id="PTHR30572">
    <property type="entry name" value="MEMBRANE COMPONENT OF TRANSPORTER-RELATED"/>
    <property type="match status" value="1"/>
</dbReference>
<feature type="domain" description="ABC3 transporter permease C-terminal" evidence="8">
    <location>
        <begin position="258"/>
        <end position="365"/>
    </location>
</feature>
<keyword evidence="11" id="KW-1185">Reference proteome</keyword>
<evidence type="ECO:0000256" key="1">
    <source>
        <dbReference type="ARBA" id="ARBA00004651"/>
    </source>
</evidence>
<reference evidence="10 11" key="2">
    <citation type="submission" date="2014-09" db="EMBL/GenBank/DDBJ databases">
        <authorList>
            <consortium name="NBRP consortium"/>
            <person name="Sawabe T."/>
            <person name="Meirelles P."/>
            <person name="Nakanishi M."/>
            <person name="Sayaka M."/>
            <person name="Hattori M."/>
            <person name="Ohkuma M."/>
        </authorList>
    </citation>
    <scope>NUCLEOTIDE SEQUENCE [LARGE SCALE GENOMIC DNA]</scope>
    <source>
        <strain evidence="11">JCM19235</strain>
    </source>
</reference>
<dbReference type="InterPro" id="IPR025857">
    <property type="entry name" value="MacB_PCD"/>
</dbReference>
<evidence type="ECO:0000256" key="2">
    <source>
        <dbReference type="ARBA" id="ARBA00022475"/>
    </source>
</evidence>
<comment type="similarity">
    <text evidence="6">Belongs to the ABC-4 integral membrane protein family.</text>
</comment>
<dbReference type="InterPro" id="IPR003838">
    <property type="entry name" value="ABC3_permease_C"/>
</dbReference>
<dbReference type="Pfam" id="PF12704">
    <property type="entry name" value="MacB_PCD"/>
    <property type="match status" value="1"/>
</dbReference>
<evidence type="ECO:0000259" key="8">
    <source>
        <dbReference type="Pfam" id="PF02687"/>
    </source>
</evidence>
<sequence length="370" mass="39624">MVIMFALGEGAQREVEQQIESLGSNLLMVRPGSIKSGGASQAVGATNRLTMSDVAIIKSEIPEAIAVGGSVNNQAQVVWGNQNWSTSVYGTDTDYLVASNWEMSHGEAFEDSDVRRGAKVALIGHTVASELFGNVESALGETIRINKIPLSISGVLASKGQDMRGQDQDDIVIIPITTANRKVIGRNNGKSDQIKRITISVGNKDDMDFVADEVERLLIQKHRIPANQVSPFKIMNLTAMMNTRAEANKVFSLLLSGVAGVSLLVGGIGVMNIMLVSVTERTREIGLRMAVGAKPKHIMSQFLIESVVLCLVGALLGIIISLLVIAALQYGLGWQLIVSPMIIMLSISATAFIGIGFGFYPAIKHRGLIP</sequence>
<evidence type="ECO:0000256" key="7">
    <source>
        <dbReference type="SAM" id="Phobius"/>
    </source>
</evidence>
<accession>A0A090SSE2</accession>
<dbReference type="Proteomes" id="UP000029228">
    <property type="component" value="Unassembled WGS sequence"/>
</dbReference>
<proteinExistence type="inferred from homology"/>
<evidence type="ECO:0000313" key="11">
    <source>
        <dbReference type="Proteomes" id="UP000029228"/>
    </source>
</evidence>
<feature type="transmembrane region" description="Helical" evidence="7">
    <location>
        <begin position="334"/>
        <end position="360"/>
    </location>
</feature>
<keyword evidence="2" id="KW-1003">Cell membrane</keyword>
<name>A0A090SSE2_9VIBR</name>
<keyword evidence="10" id="KW-0547">Nucleotide-binding</keyword>
<evidence type="ECO:0000256" key="6">
    <source>
        <dbReference type="ARBA" id="ARBA00038076"/>
    </source>
</evidence>
<keyword evidence="5 7" id="KW-0472">Membrane</keyword>
<dbReference type="InterPro" id="IPR050250">
    <property type="entry name" value="Macrolide_Exporter_MacB"/>
</dbReference>
<dbReference type="EMBL" id="BBMR01000012">
    <property type="protein sequence ID" value="GAL22282.1"/>
    <property type="molecule type" value="Genomic_DNA"/>
</dbReference>
<dbReference type="GO" id="GO:0005524">
    <property type="term" value="F:ATP binding"/>
    <property type="evidence" value="ECO:0007669"/>
    <property type="project" value="UniProtKB-KW"/>
</dbReference>
<keyword evidence="10" id="KW-0067">ATP-binding</keyword>
<dbReference type="Pfam" id="PF02687">
    <property type="entry name" value="FtsX"/>
    <property type="match status" value="1"/>
</dbReference>
<keyword evidence="4 7" id="KW-1133">Transmembrane helix</keyword>
<dbReference type="GO" id="GO:0022857">
    <property type="term" value="F:transmembrane transporter activity"/>
    <property type="evidence" value="ECO:0007669"/>
    <property type="project" value="TreeGrafter"/>
</dbReference>
<evidence type="ECO:0000259" key="9">
    <source>
        <dbReference type="Pfam" id="PF12704"/>
    </source>
</evidence>
<keyword evidence="3 7" id="KW-0812">Transmembrane</keyword>
<evidence type="ECO:0000256" key="4">
    <source>
        <dbReference type="ARBA" id="ARBA00022989"/>
    </source>
</evidence>
<evidence type="ECO:0000256" key="3">
    <source>
        <dbReference type="ARBA" id="ARBA00022692"/>
    </source>
</evidence>
<reference evidence="10 11" key="1">
    <citation type="submission" date="2014-09" db="EMBL/GenBank/DDBJ databases">
        <title>Vibrio maritimus JCM 19235. (C45) whole genome shotgun sequence.</title>
        <authorList>
            <person name="Sawabe T."/>
            <person name="Meirelles P."/>
            <person name="Nakanishi M."/>
            <person name="Sayaka M."/>
            <person name="Hattori M."/>
            <person name="Ohkuma M."/>
        </authorList>
    </citation>
    <scope>NUCLEOTIDE SEQUENCE [LARGE SCALE GENOMIC DNA]</scope>
    <source>
        <strain evidence="11">JCM19235</strain>
    </source>
</reference>
<comment type="caution">
    <text evidence="10">The sequence shown here is derived from an EMBL/GenBank/DDBJ whole genome shotgun (WGS) entry which is preliminary data.</text>
</comment>
<evidence type="ECO:0000313" key="10">
    <source>
        <dbReference type="EMBL" id="GAL22282.1"/>
    </source>
</evidence>
<dbReference type="GO" id="GO:0005886">
    <property type="term" value="C:plasma membrane"/>
    <property type="evidence" value="ECO:0007669"/>
    <property type="project" value="UniProtKB-SubCell"/>
</dbReference>